<dbReference type="Proteomes" id="UP000821865">
    <property type="component" value="Chromosome 1"/>
</dbReference>
<reference evidence="1" key="1">
    <citation type="submission" date="2020-05" db="EMBL/GenBank/DDBJ databases">
        <title>Large-scale comparative analyses of tick genomes elucidate their genetic diversity and vector capacities.</title>
        <authorList>
            <person name="Jia N."/>
            <person name="Wang J."/>
            <person name="Shi W."/>
            <person name="Du L."/>
            <person name="Sun Y."/>
            <person name="Zhan W."/>
            <person name="Jiang J."/>
            <person name="Wang Q."/>
            <person name="Zhang B."/>
            <person name="Ji P."/>
            <person name="Sakyi L.B."/>
            <person name="Cui X."/>
            <person name="Yuan T."/>
            <person name="Jiang B."/>
            <person name="Yang W."/>
            <person name="Lam T.T.-Y."/>
            <person name="Chang Q."/>
            <person name="Ding S."/>
            <person name="Wang X."/>
            <person name="Zhu J."/>
            <person name="Ruan X."/>
            <person name="Zhao L."/>
            <person name="Wei J."/>
            <person name="Que T."/>
            <person name="Du C."/>
            <person name="Cheng J."/>
            <person name="Dai P."/>
            <person name="Han X."/>
            <person name="Huang E."/>
            <person name="Gao Y."/>
            <person name="Liu J."/>
            <person name="Shao H."/>
            <person name="Ye R."/>
            <person name="Li L."/>
            <person name="Wei W."/>
            <person name="Wang X."/>
            <person name="Wang C."/>
            <person name="Yang T."/>
            <person name="Huo Q."/>
            <person name="Li W."/>
            <person name="Guo W."/>
            <person name="Chen H."/>
            <person name="Zhou L."/>
            <person name="Ni X."/>
            <person name="Tian J."/>
            <person name="Zhou Y."/>
            <person name="Sheng Y."/>
            <person name="Liu T."/>
            <person name="Pan Y."/>
            <person name="Xia L."/>
            <person name="Li J."/>
            <person name="Zhao F."/>
            <person name="Cao W."/>
        </authorList>
    </citation>
    <scope>NUCLEOTIDE SEQUENCE</scope>
    <source>
        <strain evidence="1">Dsil-2018</strain>
    </source>
</reference>
<accession>A0ACB8DY94</accession>
<evidence type="ECO:0000313" key="2">
    <source>
        <dbReference type="Proteomes" id="UP000821865"/>
    </source>
</evidence>
<evidence type="ECO:0000313" key="1">
    <source>
        <dbReference type="EMBL" id="KAH7979587.1"/>
    </source>
</evidence>
<gene>
    <name evidence="1" type="ORF">HPB49_009988</name>
</gene>
<comment type="caution">
    <text evidence="1">The sequence shown here is derived from an EMBL/GenBank/DDBJ whole genome shotgun (WGS) entry which is preliminary data.</text>
</comment>
<dbReference type="EMBL" id="CM023470">
    <property type="protein sequence ID" value="KAH7979587.1"/>
    <property type="molecule type" value="Genomic_DNA"/>
</dbReference>
<organism evidence="1 2">
    <name type="scientific">Dermacentor silvarum</name>
    <name type="common">Tick</name>
    <dbReference type="NCBI Taxonomy" id="543639"/>
    <lineage>
        <taxon>Eukaryota</taxon>
        <taxon>Metazoa</taxon>
        <taxon>Ecdysozoa</taxon>
        <taxon>Arthropoda</taxon>
        <taxon>Chelicerata</taxon>
        <taxon>Arachnida</taxon>
        <taxon>Acari</taxon>
        <taxon>Parasitiformes</taxon>
        <taxon>Ixodida</taxon>
        <taxon>Ixodoidea</taxon>
        <taxon>Ixodidae</taxon>
        <taxon>Rhipicephalinae</taxon>
        <taxon>Dermacentor</taxon>
    </lineage>
</organism>
<protein>
    <submittedName>
        <fullName evidence="1">Uncharacterized protein</fullName>
    </submittedName>
</protein>
<keyword evidence="2" id="KW-1185">Reference proteome</keyword>
<name>A0ACB8DY94_DERSI</name>
<sequence length="277" mass="32003">MPAAHGGLWWRTSARESQLVDLQHYESAIDEEQNEEEPRMKDACSQVPSPPGCLSRALQAVQDACDAEAQTQGWDPALFIELTSTPRNRDVVTAELKGELEALQERHASEVQELRDKMDKLLQTLPPEPTRSEVKVKNHTAKKEKPTSKNWEGALIRPRTPQPRPRPKQRKTYLQPIPRPDEKPRWLPVSPRPRPLPPPDKKLRRFATLLPVPEFTELPNVKSMRSSQEESLSKSKMEQQISKIVRMVEKKQPDYTDEEFRRLFDHLRQKRKALSHG</sequence>
<proteinExistence type="predicted"/>